<dbReference type="VEuPathDB" id="FungiDB:YALI1_A15079g"/>
<evidence type="ECO:0000259" key="4">
    <source>
        <dbReference type="SMART" id="SM01266"/>
    </source>
</evidence>
<dbReference type="InterPro" id="IPR024688">
    <property type="entry name" value="Mac_dom"/>
</dbReference>
<feature type="domain" description="Maltose/galactoside acetyltransferase" evidence="4">
    <location>
        <begin position="29"/>
        <end position="89"/>
    </location>
</feature>
<dbReference type="KEGG" id="yli:2906566"/>
<dbReference type="eggNOG" id="KOG4750">
    <property type="taxonomic scope" value="Eukaryota"/>
</dbReference>
<comment type="similarity">
    <text evidence="1">Belongs to the transferase hexapeptide repeat family.</text>
</comment>
<dbReference type="EMBL" id="CP017553">
    <property type="protein sequence ID" value="AOW00669.1"/>
    <property type="molecule type" value="Genomic_DNA"/>
</dbReference>
<dbReference type="InterPro" id="IPR011004">
    <property type="entry name" value="Trimer_LpxA-like_sf"/>
</dbReference>
<evidence type="ECO:0000256" key="1">
    <source>
        <dbReference type="ARBA" id="ARBA00007274"/>
    </source>
</evidence>
<reference evidence="5 6" key="1">
    <citation type="journal article" date="2016" name="PLoS ONE">
        <title>Sequence Assembly of Yarrowia lipolytica Strain W29/CLIB89 Shows Transposable Element Diversity.</title>
        <authorList>
            <person name="Magnan C."/>
            <person name="Yu J."/>
            <person name="Chang I."/>
            <person name="Jahn E."/>
            <person name="Kanomata Y."/>
            <person name="Wu J."/>
            <person name="Zeller M."/>
            <person name="Oakes M."/>
            <person name="Baldi P."/>
            <person name="Sandmeyer S."/>
        </authorList>
    </citation>
    <scope>NUCLEOTIDE SEQUENCE [LARGE SCALE GENOMIC DNA]</scope>
    <source>
        <strain evidence="6">CLIB89(W29)</strain>
    </source>
</reference>
<dbReference type="Proteomes" id="UP000182444">
    <property type="component" value="Chromosome 1A"/>
</dbReference>
<dbReference type="PANTHER" id="PTHR23416">
    <property type="entry name" value="SIALIC ACID SYNTHASE-RELATED"/>
    <property type="match status" value="1"/>
</dbReference>
<dbReference type="Gene3D" id="2.160.10.10">
    <property type="entry name" value="Hexapeptide repeat proteins"/>
    <property type="match status" value="1"/>
</dbReference>
<protein>
    <recommendedName>
        <fullName evidence="4">Maltose/galactoside acetyltransferase domain-containing protein</fullName>
    </recommendedName>
</protein>
<dbReference type="CDD" id="cd03357">
    <property type="entry name" value="LbH_MAT_GAT"/>
    <property type="match status" value="1"/>
</dbReference>
<accession>A0A1D8N4W2</accession>
<dbReference type="VEuPathDB" id="FungiDB:YALI0_A15081g"/>
<dbReference type="RefSeq" id="XP_500084.3">
    <property type="nucleotide sequence ID" value="XM_500084.3"/>
</dbReference>
<evidence type="ECO:0000256" key="3">
    <source>
        <dbReference type="ARBA" id="ARBA00023315"/>
    </source>
</evidence>
<dbReference type="Pfam" id="PF12464">
    <property type="entry name" value="Mac"/>
    <property type="match status" value="1"/>
</dbReference>
<dbReference type="GO" id="GO:0016407">
    <property type="term" value="F:acetyltransferase activity"/>
    <property type="evidence" value="ECO:0007669"/>
    <property type="project" value="InterPro"/>
</dbReference>
<dbReference type="InterPro" id="IPR001451">
    <property type="entry name" value="Hexapep"/>
</dbReference>
<organism evidence="5 6">
    <name type="scientific">Yarrowia lipolytica</name>
    <name type="common">Candida lipolytica</name>
    <dbReference type="NCBI Taxonomy" id="4952"/>
    <lineage>
        <taxon>Eukaryota</taxon>
        <taxon>Fungi</taxon>
        <taxon>Dikarya</taxon>
        <taxon>Ascomycota</taxon>
        <taxon>Saccharomycotina</taxon>
        <taxon>Dipodascomycetes</taxon>
        <taxon>Dipodascales</taxon>
        <taxon>Dipodascales incertae sedis</taxon>
        <taxon>Yarrowia</taxon>
    </lineage>
</organism>
<evidence type="ECO:0000313" key="6">
    <source>
        <dbReference type="Proteomes" id="UP000182444"/>
    </source>
</evidence>
<dbReference type="SUPFAM" id="SSF51161">
    <property type="entry name" value="Trimeric LpxA-like enzymes"/>
    <property type="match status" value="1"/>
</dbReference>
<dbReference type="FunFam" id="2.160.10.10:FF:000025">
    <property type="entry name" value="Hexapeptide-repeat containing-acetyltransferase"/>
    <property type="match status" value="1"/>
</dbReference>
<dbReference type="SMART" id="SM01266">
    <property type="entry name" value="Mac"/>
    <property type="match status" value="1"/>
</dbReference>
<evidence type="ECO:0000313" key="5">
    <source>
        <dbReference type="EMBL" id="AOW00669.1"/>
    </source>
</evidence>
<dbReference type="Pfam" id="PF00132">
    <property type="entry name" value="Hexapep"/>
    <property type="match status" value="1"/>
</dbReference>
<dbReference type="InterPro" id="IPR051159">
    <property type="entry name" value="Hexapeptide_acetyltransf"/>
</dbReference>
<keyword evidence="3" id="KW-0012">Acyltransferase</keyword>
<dbReference type="GeneID" id="2906566"/>
<dbReference type="OMA" id="KVAQFNI"/>
<dbReference type="AlphaFoldDB" id="A0A1D8N4W2"/>
<evidence type="ECO:0000256" key="2">
    <source>
        <dbReference type="ARBA" id="ARBA00022679"/>
    </source>
</evidence>
<name>A0A1D8N4W2_YARLL</name>
<gene>
    <name evidence="5" type="ORF">YALI1_A15079g</name>
</gene>
<proteinExistence type="inferred from homology"/>
<dbReference type="GO" id="GO:0008374">
    <property type="term" value="F:O-acyltransferase activity"/>
    <property type="evidence" value="ECO:0007669"/>
    <property type="project" value="TreeGrafter"/>
</dbReference>
<keyword evidence="2" id="KW-0808">Transferase</keyword>
<dbReference type="PANTHER" id="PTHR23416:SF23">
    <property type="entry name" value="ACETYLTRANSFERASE C18B11.09C-RELATED"/>
    <property type="match status" value="1"/>
</dbReference>
<sequence length="221" mass="24355">MPLSRKFELDAEQIALSKKLNNVLHGDEYDKMISTMGYQDSGPELIQGRHRIRMAQKKYNDYFPEGATPDELAEARTAMLEKMLGRVGKGAYIEPPVFFDYGYNMSVGERFYSNYNCTFLDCALITIGDRVLLGPNVNLITATHDVDVQSRRDHVEYAAPITVGDDCWLGSGVQVMPGVNIGKGCTIGANSVVTKDIPPYSVAVGAPARVIKTLEDPDAEK</sequence>